<feature type="domain" description="CzcB-like C-terminal circularly permuted SH3-like" evidence="3">
    <location>
        <begin position="344"/>
        <end position="394"/>
    </location>
</feature>
<evidence type="ECO:0000313" key="5">
    <source>
        <dbReference type="Proteomes" id="UP000095672"/>
    </source>
</evidence>
<dbReference type="PATRIC" id="fig|1769779.3.peg.209"/>
<dbReference type="AlphaFoldDB" id="A0A1C9W3F6"/>
<keyword evidence="5" id="KW-1185">Reference proteome</keyword>
<dbReference type="OrthoDB" id="5752864at2"/>
<dbReference type="PROSITE" id="PS51257">
    <property type="entry name" value="PROKAR_LIPOPROTEIN"/>
    <property type="match status" value="1"/>
</dbReference>
<evidence type="ECO:0000256" key="2">
    <source>
        <dbReference type="ARBA" id="ARBA00023054"/>
    </source>
</evidence>
<evidence type="ECO:0000259" key="3">
    <source>
        <dbReference type="Pfam" id="PF25975"/>
    </source>
</evidence>
<dbReference type="InterPro" id="IPR050465">
    <property type="entry name" value="UPF0194_transport"/>
</dbReference>
<dbReference type="KEGG" id="micc:AUP74_00213"/>
<reference evidence="5" key="1">
    <citation type="submission" date="2016-01" db="EMBL/GenBank/DDBJ databases">
        <title>Complete genome sequence of Microbulbifer sp. CCB-MM1, a halophile isolated from Matang Mangrove Forest, Perak.</title>
        <authorList>
            <person name="Moh T.H."/>
            <person name="Dinesh B."/>
            <person name="Lau N.-S."/>
            <person name="Go F."/>
            <person name="Alexander Chong S.-C."/>
        </authorList>
    </citation>
    <scope>NUCLEOTIDE SEQUENCE [LARGE SCALE GENOMIC DNA]</scope>
    <source>
        <strain evidence="5">CCB-MM1</strain>
    </source>
</reference>
<evidence type="ECO:0000256" key="1">
    <source>
        <dbReference type="ARBA" id="ARBA00004196"/>
    </source>
</evidence>
<dbReference type="Gene3D" id="2.40.420.20">
    <property type="match status" value="1"/>
</dbReference>
<dbReference type="EMBL" id="CP014143">
    <property type="protein sequence ID" value="AOS95685.1"/>
    <property type="molecule type" value="Genomic_DNA"/>
</dbReference>
<dbReference type="Gene3D" id="2.40.30.170">
    <property type="match status" value="1"/>
</dbReference>
<dbReference type="InterPro" id="IPR058649">
    <property type="entry name" value="CzcB_C"/>
</dbReference>
<sequence length="410" mass="45609">MSVFIKPLIGAGTLVVAASLLSGCADEKSEPLLYEVGYSEREALVAAEGELEAREATTIQAPVAGPSKVIAWMAPEYSKVEKGDVIVRFDAQLMQQQRRWASGDLALVVEDLREKEGALTTEQKAILLDMDQVDAEKNFAERFAIDDDRIKSRLEILDDQLDTQFLDSKLDFLDWKNERFATSSESEMDVLSVQRQKHTAKIERLDEGLSELEIIAPHDGLITYEANWRGEKPQVGQRIWPGRKVGDLPDVSVMQARLLVLDREAAGLATEQPVTLWFETEPARRFTARVTSISAAPSSIERGNPQKYYEVIAAFEEQHPEQFKLGRGVRAEIRVADSEQRIEIPVQSLFRNADGAYVYLYTGGAFKRQPVTVGAATPTHIEIASGLARGDRIALYEVTERDGSDGEVTP</sequence>
<dbReference type="PANTHER" id="PTHR32347:SF23">
    <property type="entry name" value="BLL5650 PROTEIN"/>
    <property type="match status" value="1"/>
</dbReference>
<dbReference type="GO" id="GO:0030313">
    <property type="term" value="C:cell envelope"/>
    <property type="evidence" value="ECO:0007669"/>
    <property type="project" value="UniProtKB-SubCell"/>
</dbReference>
<proteinExistence type="predicted"/>
<accession>A0A1C9W3F6</accession>
<comment type="subcellular location">
    <subcellularLocation>
        <location evidence="1">Cell envelope</location>
    </subcellularLocation>
</comment>
<gene>
    <name evidence="4" type="primary">macA_2</name>
    <name evidence="4" type="ORF">AUP74_00213</name>
</gene>
<dbReference type="STRING" id="1769779.AUP74_00213"/>
<keyword evidence="2" id="KW-0175">Coiled coil</keyword>
<dbReference type="PANTHER" id="PTHR32347">
    <property type="entry name" value="EFFLUX SYSTEM COMPONENT YKNX-RELATED"/>
    <property type="match status" value="1"/>
</dbReference>
<evidence type="ECO:0000313" key="4">
    <source>
        <dbReference type="EMBL" id="AOS95685.1"/>
    </source>
</evidence>
<dbReference type="RefSeq" id="WP_069945932.1">
    <property type="nucleotide sequence ID" value="NZ_CP014143.1"/>
</dbReference>
<dbReference type="Pfam" id="PF25975">
    <property type="entry name" value="CzcB_C"/>
    <property type="match status" value="1"/>
</dbReference>
<protein>
    <submittedName>
        <fullName evidence="4">Macrolide export protein MacA</fullName>
    </submittedName>
</protein>
<organism evidence="4 5">
    <name type="scientific">Microbulbifer aggregans</name>
    <dbReference type="NCBI Taxonomy" id="1769779"/>
    <lineage>
        <taxon>Bacteria</taxon>
        <taxon>Pseudomonadati</taxon>
        <taxon>Pseudomonadota</taxon>
        <taxon>Gammaproteobacteria</taxon>
        <taxon>Cellvibrionales</taxon>
        <taxon>Microbulbiferaceae</taxon>
        <taxon>Microbulbifer</taxon>
    </lineage>
</organism>
<dbReference type="Proteomes" id="UP000095672">
    <property type="component" value="Chromosome"/>
</dbReference>
<name>A0A1C9W3F6_9GAMM</name>